<accession>A0A6C0E756</accession>
<proteinExistence type="predicted"/>
<feature type="domain" description="Exonuclease" evidence="1">
    <location>
        <begin position="2"/>
        <end position="212"/>
    </location>
</feature>
<name>A0A6C0E756_9ZZZZ</name>
<dbReference type="SMART" id="SM00479">
    <property type="entry name" value="EXOIII"/>
    <property type="match status" value="1"/>
</dbReference>
<dbReference type="AlphaFoldDB" id="A0A6C0E756"/>
<dbReference type="SUPFAM" id="SSF53098">
    <property type="entry name" value="Ribonuclease H-like"/>
    <property type="match status" value="1"/>
</dbReference>
<dbReference type="InterPro" id="IPR036397">
    <property type="entry name" value="RNaseH_sf"/>
</dbReference>
<dbReference type="CDD" id="cd06127">
    <property type="entry name" value="DEDDh"/>
    <property type="match status" value="1"/>
</dbReference>
<evidence type="ECO:0000259" key="1">
    <source>
        <dbReference type="SMART" id="SM00479"/>
    </source>
</evidence>
<dbReference type="InterPro" id="IPR012337">
    <property type="entry name" value="RNaseH-like_sf"/>
</dbReference>
<dbReference type="InterPro" id="IPR013520">
    <property type="entry name" value="Ribonucl_H"/>
</dbReference>
<organism evidence="2">
    <name type="scientific">viral metagenome</name>
    <dbReference type="NCBI Taxonomy" id="1070528"/>
    <lineage>
        <taxon>unclassified sequences</taxon>
        <taxon>metagenomes</taxon>
        <taxon>organismal metagenomes</taxon>
    </lineage>
</organism>
<dbReference type="Gene3D" id="3.30.420.10">
    <property type="entry name" value="Ribonuclease H-like superfamily/Ribonuclease H"/>
    <property type="match status" value="1"/>
</dbReference>
<reference evidence="2" key="1">
    <citation type="journal article" date="2020" name="Nature">
        <title>Giant virus diversity and host interactions through global metagenomics.</title>
        <authorList>
            <person name="Schulz F."/>
            <person name="Roux S."/>
            <person name="Paez-Espino D."/>
            <person name="Jungbluth S."/>
            <person name="Walsh D.A."/>
            <person name="Denef V.J."/>
            <person name="McMahon K.D."/>
            <person name="Konstantinidis K.T."/>
            <person name="Eloe-Fadrosh E.A."/>
            <person name="Kyrpides N.C."/>
            <person name="Woyke T."/>
        </authorList>
    </citation>
    <scope>NUCLEOTIDE SEQUENCE</scope>
    <source>
        <strain evidence="2">GVMAG-M-3300023179-116</strain>
    </source>
</reference>
<sequence length="227" mass="26419">MFVLVFDTETTGLPKTKVINQNTLTSWPYIVQLSYILYDTESNKIIKISDNIVKIPENIELTKDSIAIHGIDRNKMNENGKSIVEVLQEFLTTIDSIDLIVGHNIDFDINMIIVEIYRSALDANNCCITKINLPIVVQLQYMKRYCTMKNSMELCNIKKINKTSGKEYVKFPTLSETYQQLFNEKPNNMHNSLHDIYACFRCYYKLQYKKDICQADDDFNKLLRDAL</sequence>
<evidence type="ECO:0000313" key="2">
    <source>
        <dbReference type="EMBL" id="QHT23255.1"/>
    </source>
</evidence>
<dbReference type="Pfam" id="PF00929">
    <property type="entry name" value="RNase_T"/>
    <property type="match status" value="1"/>
</dbReference>
<dbReference type="GO" id="GO:0003676">
    <property type="term" value="F:nucleic acid binding"/>
    <property type="evidence" value="ECO:0007669"/>
    <property type="project" value="InterPro"/>
</dbReference>
<protein>
    <recommendedName>
        <fullName evidence="1">Exonuclease domain-containing protein</fullName>
    </recommendedName>
</protein>
<dbReference type="EMBL" id="MN739730">
    <property type="protein sequence ID" value="QHT23255.1"/>
    <property type="molecule type" value="Genomic_DNA"/>
</dbReference>